<feature type="transmembrane region" description="Helical" evidence="9">
    <location>
        <begin position="90"/>
        <end position="111"/>
    </location>
</feature>
<evidence type="ECO:0000256" key="4">
    <source>
        <dbReference type="ARBA" id="ARBA00022725"/>
    </source>
</evidence>
<keyword evidence="2 9" id="KW-0716">Sensory transduction</keyword>
<name>A0A0U5A7K1_9NEOP</name>
<organism evidence="11">
    <name type="scientific">Reticulitermes speratus</name>
    <dbReference type="NCBI Taxonomy" id="60591"/>
    <lineage>
        <taxon>Eukaryota</taxon>
        <taxon>Metazoa</taxon>
        <taxon>Ecdysozoa</taxon>
        <taxon>Arthropoda</taxon>
        <taxon>Hexapoda</taxon>
        <taxon>Insecta</taxon>
        <taxon>Pterygota</taxon>
        <taxon>Neoptera</taxon>
        <taxon>Polyneoptera</taxon>
        <taxon>Dictyoptera</taxon>
        <taxon>Blattodea</taxon>
        <taxon>Blattoidea</taxon>
        <taxon>Termitoidae</taxon>
        <taxon>Rhinotermitidae</taxon>
        <taxon>Reticulitermes</taxon>
        <taxon>Frontotermes</taxon>
    </lineage>
</organism>
<protein>
    <recommendedName>
        <fullName evidence="9">Odorant receptor</fullName>
    </recommendedName>
</protein>
<dbReference type="GO" id="GO:0005886">
    <property type="term" value="C:plasma membrane"/>
    <property type="evidence" value="ECO:0007669"/>
    <property type="project" value="UniProtKB-SubCell"/>
</dbReference>
<comment type="caution">
    <text evidence="9">Lacks conserved residue(s) required for the propagation of feature annotation.</text>
</comment>
<dbReference type="Pfam" id="PF02949">
    <property type="entry name" value="7tm_6"/>
    <property type="match status" value="1"/>
</dbReference>
<dbReference type="PANTHER" id="PTHR21137:SF43">
    <property type="entry name" value="ODORANT RECEPTOR 47A-RELATED"/>
    <property type="match status" value="1"/>
</dbReference>
<keyword evidence="7 9" id="KW-0675">Receptor</keyword>
<evidence type="ECO:0000256" key="1">
    <source>
        <dbReference type="ARBA" id="ARBA00004141"/>
    </source>
</evidence>
<evidence type="ECO:0000256" key="5">
    <source>
        <dbReference type="ARBA" id="ARBA00022989"/>
    </source>
</evidence>
<reference evidence="11" key="1">
    <citation type="journal article" date="2016" name="PLoS ONE">
        <title>Caste-Specific and Sex-Specific Expression of Chemoreceptor Genes in a Termite.</title>
        <authorList>
            <person name="Mitaka Y."/>
            <person name="Kobayashi K."/>
            <person name="Mikheyev A."/>
            <person name="Tin M.M.Y."/>
            <person name="Watanabe Y."/>
            <person name="Matsuura K."/>
        </authorList>
    </citation>
    <scope>NUCLEOTIDE SEQUENCE</scope>
</reference>
<feature type="region of interest" description="Disordered" evidence="10">
    <location>
        <begin position="1"/>
        <end position="21"/>
    </location>
</feature>
<dbReference type="GO" id="GO:0005549">
    <property type="term" value="F:odorant binding"/>
    <property type="evidence" value="ECO:0007669"/>
    <property type="project" value="InterPro"/>
</dbReference>
<feature type="transmembrane region" description="Helical" evidence="9">
    <location>
        <begin position="147"/>
        <end position="168"/>
    </location>
</feature>
<evidence type="ECO:0000256" key="9">
    <source>
        <dbReference type="RuleBase" id="RU351113"/>
    </source>
</evidence>
<evidence type="ECO:0000256" key="7">
    <source>
        <dbReference type="ARBA" id="ARBA00023170"/>
    </source>
</evidence>
<comment type="subcellular location">
    <subcellularLocation>
        <location evidence="9">Cell membrane</location>
        <topology evidence="9">Multi-pass membrane protein</topology>
    </subcellularLocation>
    <subcellularLocation>
        <location evidence="1">Membrane</location>
        <topology evidence="1">Multi-pass membrane protein</topology>
    </subcellularLocation>
</comment>
<keyword evidence="3 9" id="KW-0812">Transmembrane</keyword>
<dbReference type="EMBL" id="FX982919">
    <property type="protein sequence ID" value="BAU20245.1"/>
    <property type="molecule type" value="mRNA"/>
</dbReference>
<evidence type="ECO:0000256" key="3">
    <source>
        <dbReference type="ARBA" id="ARBA00022692"/>
    </source>
</evidence>
<keyword evidence="5 9" id="KW-1133">Transmembrane helix</keyword>
<dbReference type="AlphaFoldDB" id="A0A0U5A7K1"/>
<evidence type="ECO:0000256" key="8">
    <source>
        <dbReference type="ARBA" id="ARBA00023224"/>
    </source>
</evidence>
<keyword evidence="4 9" id="KW-0552">Olfaction</keyword>
<dbReference type="GO" id="GO:0007165">
    <property type="term" value="P:signal transduction"/>
    <property type="evidence" value="ECO:0007669"/>
    <property type="project" value="UniProtKB-KW"/>
</dbReference>
<evidence type="ECO:0000256" key="6">
    <source>
        <dbReference type="ARBA" id="ARBA00023136"/>
    </source>
</evidence>
<accession>A0A0U5A7K1</accession>
<dbReference type="PANTHER" id="PTHR21137">
    <property type="entry name" value="ODORANT RECEPTOR"/>
    <property type="match status" value="1"/>
</dbReference>
<evidence type="ECO:0000256" key="2">
    <source>
        <dbReference type="ARBA" id="ARBA00022606"/>
    </source>
</evidence>
<evidence type="ECO:0000256" key="10">
    <source>
        <dbReference type="SAM" id="MobiDB-lite"/>
    </source>
</evidence>
<dbReference type="GO" id="GO:0004984">
    <property type="term" value="F:olfactory receptor activity"/>
    <property type="evidence" value="ECO:0007669"/>
    <property type="project" value="InterPro"/>
</dbReference>
<feature type="compositionally biased region" description="Basic and acidic residues" evidence="10">
    <location>
        <begin position="10"/>
        <end position="21"/>
    </location>
</feature>
<dbReference type="InterPro" id="IPR004117">
    <property type="entry name" value="7tm6_olfct_rcpt"/>
</dbReference>
<feature type="transmembrane region" description="Helical" evidence="9">
    <location>
        <begin position="60"/>
        <end position="84"/>
    </location>
</feature>
<feature type="transmembrane region" description="Helical" evidence="9">
    <location>
        <begin position="384"/>
        <end position="404"/>
    </location>
</feature>
<feature type="transmembrane region" description="Helical" evidence="9">
    <location>
        <begin position="452"/>
        <end position="472"/>
    </location>
</feature>
<evidence type="ECO:0000313" key="11">
    <source>
        <dbReference type="EMBL" id="BAU20245.1"/>
    </source>
</evidence>
<feature type="transmembrane region" description="Helical" evidence="9">
    <location>
        <begin position="212"/>
        <end position="238"/>
    </location>
</feature>
<keyword evidence="8 9" id="KW-0807">Transducer</keyword>
<gene>
    <name evidence="11" type="primary">RsOr18</name>
</gene>
<comment type="similarity">
    <text evidence="9">Belongs to the insect chemoreceptor superfamily. Heteromeric odorant receptor channel (TC 1.A.69) family.</text>
</comment>
<sequence>MLRTRQTRNHKPEEKGDFSNKDELPASGLKIMRVNLIMLNLVGLLPPSGSGPLIRSMYKVFVACVLVMEVLILAGQFIAVVIYWGNLHLIANTMCLMNGCVLSFVSCTYFLRNKTKFLMLIDLLKVKFVAETKSKYIKLVQNAERQIITYLYLSSPIVACSIFSWVIAPFINRSNFSNIKDSNATKREQSVENMIFVMWTPFDIEQSPQFEIITALQVFFVNVGTGIIYAVGMLFLSLMSHSAAQFKVLAAMLDDMQENIHTDVLPNKKRIFLLNKDLPDVPEEEAPVYIRHESSWPENNQQSISHSSELILSKKIGDKNRFDEDEFQKYLVNCIKCHRDIINFVDHVNEVTSIVTFLQILNLPIMLCVTGFHMTQTFNDREQFFKFSSLLAATLYLIFSYSWFGQQLINESEKVATALYSTDWYNRRAGFKVLLPLAIMRASKPVKVKAGVFYDLSFLTFASIINAAYTYLTMLIQLSDS</sequence>
<proteinExistence type="evidence at transcript level"/>
<keyword evidence="6 9" id="KW-0472">Membrane</keyword>